<dbReference type="InterPro" id="IPR036390">
    <property type="entry name" value="WH_DNA-bd_sf"/>
</dbReference>
<proteinExistence type="predicted"/>
<sequence length="294" mass="31144">MRLMAVALAILLLAMLPAARAQATCYSSRASIDVAGDLSLWAAYNVTRAPALIALPATSPVAYQAVENGTTPLPVSYNGTDLEVAVDEPGIVNVSYLTLQATSKAGDLWQAQLYMPCEGWLVMPPGSAPVQVSPIPIQVSYTDSSPELLLPEGQVSVDYMLSPITTTPAPVTTTSSTPTTTVTRHPASSEYYMVAAAAVVIAAVAAFLGLRAARGSKEGEAAGPENALDDRDRAILDALARRGGEATASDLMKDTGIPKTPMYRRLSKLESMGYIDEYMKGGVKVYRCRRPGCR</sequence>
<evidence type="ECO:0000313" key="2">
    <source>
        <dbReference type="EMBL" id="ADL19123.1"/>
    </source>
</evidence>
<gene>
    <name evidence="2" type="ordered locus">ASAC_0717</name>
</gene>
<keyword evidence="1" id="KW-0472">Membrane</keyword>
<organism evidence="2 3">
    <name type="scientific">Acidilobus saccharovorans (strain DSM 16705 / JCM 18335 / VKM B-2471 / 345-15)</name>
    <dbReference type="NCBI Taxonomy" id="666510"/>
    <lineage>
        <taxon>Archaea</taxon>
        <taxon>Thermoproteota</taxon>
        <taxon>Thermoprotei</taxon>
        <taxon>Acidilobales</taxon>
        <taxon>Acidilobaceae</taxon>
        <taxon>Acidilobus</taxon>
    </lineage>
</organism>
<dbReference type="HOGENOM" id="CLU_945269_0_0_2"/>
<dbReference type="KEGG" id="asc:ASAC_0717"/>
<dbReference type="EMBL" id="CP001742">
    <property type="protein sequence ID" value="ADL19123.1"/>
    <property type="molecule type" value="Genomic_DNA"/>
</dbReference>
<feature type="transmembrane region" description="Helical" evidence="1">
    <location>
        <begin position="191"/>
        <end position="210"/>
    </location>
</feature>
<dbReference type="AlphaFoldDB" id="D9Q1D5"/>
<dbReference type="CDD" id="cd00090">
    <property type="entry name" value="HTH_ARSR"/>
    <property type="match status" value="1"/>
</dbReference>
<dbReference type="eggNOG" id="arCOG00374">
    <property type="taxonomic scope" value="Archaea"/>
</dbReference>
<dbReference type="Gene3D" id="1.10.10.10">
    <property type="entry name" value="Winged helix-like DNA-binding domain superfamily/Winged helix DNA-binding domain"/>
    <property type="match status" value="1"/>
</dbReference>
<dbReference type="SUPFAM" id="SSF46785">
    <property type="entry name" value="Winged helix' DNA-binding domain"/>
    <property type="match status" value="1"/>
</dbReference>
<dbReference type="Pfam" id="PF13412">
    <property type="entry name" value="HTH_24"/>
    <property type="match status" value="1"/>
</dbReference>
<dbReference type="STRING" id="666510.ASAC_0717"/>
<dbReference type="InParanoid" id="D9Q1D5"/>
<dbReference type="InterPro" id="IPR000485">
    <property type="entry name" value="AsnC-type_HTH_dom"/>
</dbReference>
<dbReference type="InterPro" id="IPR011991">
    <property type="entry name" value="ArsR-like_HTH"/>
</dbReference>
<keyword evidence="1" id="KW-1133">Transmembrane helix</keyword>
<keyword evidence="3" id="KW-1185">Reference proteome</keyword>
<evidence type="ECO:0000256" key="1">
    <source>
        <dbReference type="SAM" id="Phobius"/>
    </source>
</evidence>
<evidence type="ECO:0000313" key="3">
    <source>
        <dbReference type="Proteomes" id="UP000000346"/>
    </source>
</evidence>
<name>D9Q1D5_ACIS3</name>
<dbReference type="GeneID" id="9498950"/>
<evidence type="ECO:0008006" key="4">
    <source>
        <dbReference type="Google" id="ProtNLM"/>
    </source>
</evidence>
<dbReference type="OrthoDB" id="46229at2157"/>
<dbReference type="GO" id="GO:0043565">
    <property type="term" value="F:sequence-specific DNA binding"/>
    <property type="evidence" value="ECO:0007669"/>
    <property type="project" value="InterPro"/>
</dbReference>
<accession>D9Q1D5</accession>
<keyword evidence="1" id="KW-0812">Transmembrane</keyword>
<protein>
    <recommendedName>
        <fullName evidence="4">HTH iclR-type domain-containing protein</fullName>
    </recommendedName>
</protein>
<dbReference type="Proteomes" id="UP000000346">
    <property type="component" value="Chromosome"/>
</dbReference>
<dbReference type="RefSeq" id="WP_013266635.1">
    <property type="nucleotide sequence ID" value="NC_014374.1"/>
</dbReference>
<reference evidence="2 3" key="1">
    <citation type="journal article" date="2010" name="Appl. Environ. Microbiol.">
        <title>The genome sequence of the crenarchaeon Acidilobus saccharovorans supports a new order, Acidilobales, and suggests an important ecological role in terrestrial acidic hot springs.</title>
        <authorList>
            <person name="Mardanov A.V."/>
            <person name="Svetlitchnyi V.A."/>
            <person name="Beletsky A.V."/>
            <person name="Prokofeva M.I."/>
            <person name="Bonch-Osmolovskaya E.A."/>
            <person name="Ravin N.V."/>
            <person name="Skryabin K.G."/>
        </authorList>
    </citation>
    <scope>NUCLEOTIDE SEQUENCE [LARGE SCALE GENOMIC DNA]</scope>
    <source>
        <strain evidence="3">DSM 16705 / JCM 18335 / VKM B-2471 / 345-15</strain>
    </source>
</reference>
<dbReference type="InterPro" id="IPR036388">
    <property type="entry name" value="WH-like_DNA-bd_sf"/>
</dbReference>
<dbReference type="PRINTS" id="PR00033">
    <property type="entry name" value="HTHASNC"/>
</dbReference>